<proteinExistence type="predicted"/>
<feature type="domain" description="Metallo-beta-lactamase" evidence="1">
    <location>
        <begin position="27"/>
        <end position="223"/>
    </location>
</feature>
<name>A0AA37QCF8_9BACT</name>
<organism evidence="2 3">
    <name type="scientific">Roseisolibacter agri</name>
    <dbReference type="NCBI Taxonomy" id="2014610"/>
    <lineage>
        <taxon>Bacteria</taxon>
        <taxon>Pseudomonadati</taxon>
        <taxon>Gemmatimonadota</taxon>
        <taxon>Gemmatimonadia</taxon>
        <taxon>Gemmatimonadales</taxon>
        <taxon>Gemmatimonadaceae</taxon>
        <taxon>Roseisolibacter</taxon>
    </lineage>
</organism>
<comment type="caution">
    <text evidence="2">The sequence shown here is derived from an EMBL/GenBank/DDBJ whole genome shotgun (WGS) entry which is preliminary data.</text>
</comment>
<accession>A0AA37QCF8</accession>
<dbReference type="SMART" id="SM00849">
    <property type="entry name" value="Lactamase_B"/>
    <property type="match status" value="1"/>
</dbReference>
<dbReference type="GO" id="GO:0042781">
    <property type="term" value="F:3'-tRNA processing endoribonuclease activity"/>
    <property type="evidence" value="ECO:0007669"/>
    <property type="project" value="TreeGrafter"/>
</dbReference>
<dbReference type="PANTHER" id="PTHR46018:SF2">
    <property type="entry name" value="ZINC PHOSPHODIESTERASE ELAC PROTEIN 1"/>
    <property type="match status" value="1"/>
</dbReference>
<dbReference type="Pfam" id="PF12706">
    <property type="entry name" value="Lactamase_B_2"/>
    <property type="match status" value="1"/>
</dbReference>
<evidence type="ECO:0000313" key="3">
    <source>
        <dbReference type="Proteomes" id="UP001161325"/>
    </source>
</evidence>
<dbReference type="InterPro" id="IPR036866">
    <property type="entry name" value="RibonucZ/Hydroxyglut_hydro"/>
</dbReference>
<dbReference type="SUPFAM" id="SSF56281">
    <property type="entry name" value="Metallo-hydrolase/oxidoreductase"/>
    <property type="match status" value="1"/>
</dbReference>
<dbReference type="EMBL" id="BRXS01000004">
    <property type="protein sequence ID" value="GLC26331.1"/>
    <property type="molecule type" value="Genomic_DNA"/>
</dbReference>
<dbReference type="CDD" id="cd07715">
    <property type="entry name" value="TaR3-like_MBL-fold"/>
    <property type="match status" value="1"/>
</dbReference>
<keyword evidence="3" id="KW-1185">Reference proteome</keyword>
<dbReference type="PANTHER" id="PTHR46018">
    <property type="entry name" value="ZINC PHOSPHODIESTERASE ELAC PROTEIN 1"/>
    <property type="match status" value="1"/>
</dbReference>
<protein>
    <submittedName>
        <fullName evidence="2">MBL fold metallo-hydrolase</fullName>
    </submittedName>
</protein>
<dbReference type="InterPro" id="IPR001279">
    <property type="entry name" value="Metallo-B-lactamas"/>
</dbReference>
<sequence>MSLTLRYWGVRGSIATPGPATLRYGGNTPCVEVTHAGGRLVLDAGTGLRPLGEASRANGGLADPLDVLVTHAHADHLLGLPFLTALDVTGAQVTVHVAAHVLDAVRAAALALASPPLFPVPLFERPARVTFAPLPADGTPVTIAGLRVRAIEALHPGGAAGFRLEDPASGRAAVYLPDNELAAAEGECGRRRALLDAIAGASLLIHDATYLPSELPNHRGWGHSTYAEAVRLAADAEVPRLTLFHHHPERDDAALDRLSTLAQAMGRAARGAPEVVMASEGLVQTL</sequence>
<gene>
    <name evidence="2" type="ORF">rosag_28440</name>
</gene>
<dbReference type="Gene3D" id="3.60.15.10">
    <property type="entry name" value="Ribonuclease Z/Hydroxyacylglutathione hydrolase-like"/>
    <property type="match status" value="1"/>
</dbReference>
<dbReference type="AlphaFoldDB" id="A0AA37QCF8"/>
<evidence type="ECO:0000259" key="1">
    <source>
        <dbReference type="SMART" id="SM00849"/>
    </source>
</evidence>
<dbReference type="Proteomes" id="UP001161325">
    <property type="component" value="Unassembled WGS sequence"/>
</dbReference>
<reference evidence="2" key="1">
    <citation type="submission" date="2022-08" db="EMBL/GenBank/DDBJ databases">
        <title>Draft genome sequencing of Roseisolibacter agri AW1220.</title>
        <authorList>
            <person name="Tobiishi Y."/>
            <person name="Tonouchi A."/>
        </authorList>
    </citation>
    <scope>NUCLEOTIDE SEQUENCE</scope>
    <source>
        <strain evidence="2">AW1220</strain>
    </source>
</reference>
<evidence type="ECO:0000313" key="2">
    <source>
        <dbReference type="EMBL" id="GLC26331.1"/>
    </source>
</evidence>
<dbReference type="RefSeq" id="WP_284350787.1">
    <property type="nucleotide sequence ID" value="NZ_BRXS01000004.1"/>
</dbReference>